<name>A0A1V4JMI9_PATFA</name>
<dbReference type="AlphaFoldDB" id="A0A1V4JMI9"/>
<sequence length="129" mass="14412">MMRQAVPLQHMEVNGEADTHLQSVEDPMPEQVDVSEGGCDSMGRPAWNRLLAGPVDLWREEPTLEQQNLRHDLLSCFGKSWSCGQTHVMSVNFYSVEFMIVLYSSGTAAAKTTENAQRSRTYDPTSTCS</sequence>
<dbReference type="Proteomes" id="UP000190648">
    <property type="component" value="Unassembled WGS sequence"/>
</dbReference>
<proteinExistence type="predicted"/>
<organism evidence="1 2">
    <name type="scientific">Patagioenas fasciata monilis</name>
    <dbReference type="NCBI Taxonomy" id="372326"/>
    <lineage>
        <taxon>Eukaryota</taxon>
        <taxon>Metazoa</taxon>
        <taxon>Chordata</taxon>
        <taxon>Craniata</taxon>
        <taxon>Vertebrata</taxon>
        <taxon>Euteleostomi</taxon>
        <taxon>Archelosauria</taxon>
        <taxon>Archosauria</taxon>
        <taxon>Dinosauria</taxon>
        <taxon>Saurischia</taxon>
        <taxon>Theropoda</taxon>
        <taxon>Coelurosauria</taxon>
        <taxon>Aves</taxon>
        <taxon>Neognathae</taxon>
        <taxon>Neoaves</taxon>
        <taxon>Columbimorphae</taxon>
        <taxon>Columbiformes</taxon>
        <taxon>Columbidae</taxon>
        <taxon>Patagioenas</taxon>
    </lineage>
</organism>
<reference evidence="1 2" key="1">
    <citation type="submission" date="2016-02" db="EMBL/GenBank/DDBJ databases">
        <title>Band-tailed pigeon sequencing and assembly.</title>
        <authorList>
            <person name="Soares A.E."/>
            <person name="Novak B.J."/>
            <person name="Rice E.S."/>
            <person name="O'Connell B."/>
            <person name="Chang D."/>
            <person name="Weber S."/>
            <person name="Shapiro B."/>
        </authorList>
    </citation>
    <scope>NUCLEOTIDE SEQUENCE [LARGE SCALE GENOMIC DNA]</scope>
    <source>
        <strain evidence="1">BTP2013</strain>
        <tissue evidence="1">Blood</tissue>
    </source>
</reference>
<dbReference type="EMBL" id="LSYS01006902">
    <property type="protein sequence ID" value="OPJ73416.1"/>
    <property type="molecule type" value="Genomic_DNA"/>
</dbReference>
<dbReference type="OrthoDB" id="9397495at2759"/>
<evidence type="ECO:0000313" key="1">
    <source>
        <dbReference type="EMBL" id="OPJ73416.1"/>
    </source>
</evidence>
<accession>A0A1V4JMI9</accession>
<comment type="caution">
    <text evidence="1">The sequence shown here is derived from an EMBL/GenBank/DDBJ whole genome shotgun (WGS) entry which is preliminary data.</text>
</comment>
<keyword evidence="2" id="KW-1185">Reference proteome</keyword>
<evidence type="ECO:0000313" key="2">
    <source>
        <dbReference type="Proteomes" id="UP000190648"/>
    </source>
</evidence>
<gene>
    <name evidence="1" type="ORF">AV530_005773</name>
</gene>
<protein>
    <submittedName>
        <fullName evidence="1">Uncharacterized protein</fullName>
    </submittedName>
</protein>